<accession>A0A6J4E1S3</accession>
<dbReference type="Proteomes" id="UP001054892">
    <property type="component" value="Unassembled WGS sequence"/>
</dbReference>
<dbReference type="KEGG" id="ptw:TUM18999_15100"/>
<dbReference type="Pfam" id="PF16703">
    <property type="entry name" value="DUF5064"/>
    <property type="match status" value="1"/>
</dbReference>
<dbReference type="EMBL" id="AP023189">
    <property type="protein sequence ID" value="BCG23319.1"/>
    <property type="molecule type" value="Genomic_DNA"/>
</dbReference>
<dbReference type="AlphaFoldDB" id="A0A6J4E1S3"/>
<dbReference type="Proteomes" id="UP000509383">
    <property type="component" value="Chromosome"/>
</dbReference>
<dbReference type="InterPro" id="IPR032024">
    <property type="entry name" value="DUF5064"/>
</dbReference>
<dbReference type="Gene3D" id="3.30.160.370">
    <property type="entry name" value="Domain of unknown function DUF5064"/>
    <property type="match status" value="1"/>
</dbReference>
<gene>
    <name evidence="2" type="ORF">TUM18999_15100</name>
    <name evidence="3" type="ORF">TUM20286_11150</name>
</gene>
<protein>
    <submittedName>
        <fullName evidence="2">DUF5064 domain-containing protein</fullName>
    </submittedName>
</protein>
<dbReference type="RefSeq" id="WP_228723554.1">
    <property type="nucleotide sequence ID" value="NZ_AP023189.1"/>
</dbReference>
<sequence>MGPAALLPVQAAATDASHPLGSASSFKPGHLHRGDLPGLSGQRGFTPDLHCQVHHDEQAGTPLQFRLLGEVDGERFEETFALHRDTACTFASVLSRIAAEHGLPPESGPILREHAAFGSMFEDLRGRLQVGPGEPVDLDPPLKDGR</sequence>
<evidence type="ECO:0000313" key="5">
    <source>
        <dbReference type="Proteomes" id="UP001054892"/>
    </source>
</evidence>
<organism evidence="2 4">
    <name type="scientific">Pseudomonas tohonis</name>
    <dbReference type="NCBI Taxonomy" id="2725477"/>
    <lineage>
        <taxon>Bacteria</taxon>
        <taxon>Pseudomonadati</taxon>
        <taxon>Pseudomonadota</taxon>
        <taxon>Gammaproteobacteria</taxon>
        <taxon>Pseudomonadales</taxon>
        <taxon>Pseudomonadaceae</taxon>
        <taxon>Pseudomonas</taxon>
    </lineage>
</organism>
<proteinExistence type="predicted"/>
<keyword evidence="5" id="KW-1185">Reference proteome</keyword>
<feature type="region of interest" description="Disordered" evidence="1">
    <location>
        <begin position="17"/>
        <end position="38"/>
    </location>
</feature>
<evidence type="ECO:0000313" key="4">
    <source>
        <dbReference type="Proteomes" id="UP000509383"/>
    </source>
</evidence>
<dbReference type="EMBL" id="BQKM01000002">
    <property type="protein sequence ID" value="GJN51363.1"/>
    <property type="molecule type" value="Genomic_DNA"/>
</dbReference>
<name>A0A6J4E1S3_9PSED</name>
<evidence type="ECO:0000256" key="1">
    <source>
        <dbReference type="SAM" id="MobiDB-lite"/>
    </source>
</evidence>
<evidence type="ECO:0000313" key="3">
    <source>
        <dbReference type="EMBL" id="GJN51363.1"/>
    </source>
</evidence>
<reference evidence="2 4" key="1">
    <citation type="submission" date="2020-05" db="EMBL/GenBank/DDBJ databases">
        <title>Characterization of novel class B3 metallo-beta-lactamase from novel Pseudomonas species.</title>
        <authorList>
            <person name="Yamada K."/>
            <person name="Aoki K."/>
            <person name="Ishii Y."/>
        </authorList>
    </citation>
    <scope>NUCLEOTIDE SEQUENCE [LARGE SCALE GENOMIC DNA]</scope>
    <source>
        <strain evidence="2 4">TUM18999</strain>
        <strain evidence="3 5">TUM20286</strain>
    </source>
</reference>
<evidence type="ECO:0000313" key="2">
    <source>
        <dbReference type="EMBL" id="BCG23319.1"/>
    </source>
</evidence>